<proteinExistence type="predicted"/>
<protein>
    <recommendedName>
        <fullName evidence="3">Nucleotide-diphospho-sugar transferase domain-containing protein</fullName>
    </recommendedName>
</protein>
<evidence type="ECO:0000313" key="1">
    <source>
        <dbReference type="EMBL" id="PIA53855.1"/>
    </source>
</evidence>
<dbReference type="PANTHER" id="PTHR33604">
    <property type="entry name" value="OSJNBA0004B13.7 PROTEIN"/>
    <property type="match status" value="1"/>
</dbReference>
<dbReference type="FunCoup" id="A0A2G5EDK2">
    <property type="interactions" value="2051"/>
</dbReference>
<dbReference type="SUPFAM" id="SSF53448">
    <property type="entry name" value="Nucleotide-diphospho-sugar transferases"/>
    <property type="match status" value="1"/>
</dbReference>
<keyword evidence="2" id="KW-1185">Reference proteome</keyword>
<accession>A0A2G5EDK2</accession>
<evidence type="ECO:0008006" key="3">
    <source>
        <dbReference type="Google" id="ProtNLM"/>
    </source>
</evidence>
<reference evidence="1 2" key="1">
    <citation type="submission" date="2017-09" db="EMBL/GenBank/DDBJ databases">
        <title>WGS assembly of Aquilegia coerulea Goldsmith.</title>
        <authorList>
            <person name="Hodges S."/>
            <person name="Kramer E."/>
            <person name="Nordborg M."/>
            <person name="Tomkins J."/>
            <person name="Borevitz J."/>
            <person name="Derieg N."/>
            <person name="Yan J."/>
            <person name="Mihaltcheva S."/>
            <person name="Hayes R.D."/>
            <person name="Rokhsar D."/>
        </authorList>
    </citation>
    <scope>NUCLEOTIDE SEQUENCE [LARGE SCALE GENOMIC DNA]</scope>
    <source>
        <strain evidence="2">cv. Goldsmith</strain>
    </source>
</reference>
<evidence type="ECO:0000313" key="2">
    <source>
        <dbReference type="Proteomes" id="UP000230069"/>
    </source>
</evidence>
<dbReference type="STRING" id="218851.A0A2G5EDK2"/>
<name>A0A2G5EDK2_AQUCA</name>
<dbReference type="InterPro" id="IPR029044">
    <property type="entry name" value="Nucleotide-diphossugar_trans"/>
</dbReference>
<dbReference type="Gene3D" id="3.90.550.10">
    <property type="entry name" value="Spore Coat Polysaccharide Biosynthesis Protein SpsA, Chain A"/>
    <property type="match status" value="1"/>
</dbReference>
<dbReference type="PANTHER" id="PTHR33604:SF3">
    <property type="entry name" value="OSJNBA0004B13.7 PROTEIN"/>
    <property type="match status" value="1"/>
</dbReference>
<organism evidence="1 2">
    <name type="scientific">Aquilegia coerulea</name>
    <name type="common">Rocky mountain columbine</name>
    <dbReference type="NCBI Taxonomy" id="218851"/>
    <lineage>
        <taxon>Eukaryota</taxon>
        <taxon>Viridiplantae</taxon>
        <taxon>Streptophyta</taxon>
        <taxon>Embryophyta</taxon>
        <taxon>Tracheophyta</taxon>
        <taxon>Spermatophyta</taxon>
        <taxon>Magnoliopsida</taxon>
        <taxon>Ranunculales</taxon>
        <taxon>Ranunculaceae</taxon>
        <taxon>Thalictroideae</taxon>
        <taxon>Aquilegia</taxon>
    </lineage>
</organism>
<gene>
    <name evidence="1" type="ORF">AQUCO_00900444v1</name>
</gene>
<dbReference type="OrthoDB" id="2020070at2759"/>
<dbReference type="InParanoid" id="A0A2G5EDK2"/>
<dbReference type="Proteomes" id="UP000230069">
    <property type="component" value="Unassembled WGS sequence"/>
</dbReference>
<sequence>MTPSKRRFLPLLLLFSLSALFILSYHSSFNLFFASNNNDTQLTNFKIHQNHNPNSSNFTLTIKLLAFDRLHSITRCLRSLANADYGNDRVNLHVYIDHFKEIDFVNGSVILDQKLQESTRILDFVDGFSWKFGDKFVHYRTGNVGLQAQWLEAWWPSSDDEFAFVVEDDLEVSPLYYKFLRTLIVHYYYNSSNFNPSIYGASLQRPRFVSGKHGNKLQLDTEDRLFLYQLVGTWGQLLFPRPWKEFRLWYNTHKAKGIKPILQGMVTTGWYKRMGERIWTPWFIKFIHSRGYFNIYTNFQKERALSVSNRDAGVNYGKTAGPDSQLLDERSLNFNLYEMQPLSNLKWYDFCFREVLPGRLVKSFDELAPVLHSVQKSKTIVLVSLFGVSQRIIMNMLCHFERLDIRNYIFVGPEMDFLRDLARRGHPVIDSKKLLKSITDSKFKGLEGSQAELIQEILVQAYVIKKCLDFGYDSWMVDGNMLPLSSNVLSDVDDFTYNISVMENSKILFVRSSSTTAKIWGDKFIYENAARAGSLLGDLRDREHFSCHMVKTLEERGVRIRKVDDLRFGLKIGTNYTNQTSVGDEKKMVFWSSEMRVDLIQSGLGKLGVWVVDGDNSCTSVVCHQT</sequence>
<dbReference type="EMBL" id="KZ305026">
    <property type="protein sequence ID" value="PIA53855.1"/>
    <property type="molecule type" value="Genomic_DNA"/>
</dbReference>
<dbReference type="AlphaFoldDB" id="A0A2G5EDK2"/>